<dbReference type="STRING" id="1697053.AKN87_07890"/>
<dbReference type="InterPro" id="IPR001670">
    <property type="entry name" value="ADH_Fe/GldA"/>
</dbReference>
<dbReference type="EMBL" id="CP012365">
    <property type="protein sequence ID" value="AKX59423.1"/>
    <property type="molecule type" value="Genomic_DNA"/>
</dbReference>
<evidence type="ECO:0000256" key="2">
    <source>
        <dbReference type="ARBA" id="ARBA00007358"/>
    </source>
</evidence>
<evidence type="ECO:0000256" key="3">
    <source>
        <dbReference type="ARBA" id="ARBA00023002"/>
    </source>
</evidence>
<dbReference type="Gene3D" id="1.20.1090.10">
    <property type="entry name" value="Dehydroquinate synthase-like - alpha domain"/>
    <property type="match status" value="1"/>
</dbReference>
<dbReference type="RefSeq" id="WP_053100603.1">
    <property type="nucleotide sequence ID" value="NZ_CP012365.1"/>
</dbReference>
<protein>
    <submittedName>
        <fullName evidence="6">Aldehyde reductase</fullName>
    </submittedName>
</protein>
<dbReference type="Pfam" id="PF25137">
    <property type="entry name" value="ADH_Fe_C"/>
    <property type="match status" value="1"/>
</dbReference>
<dbReference type="InterPro" id="IPR018211">
    <property type="entry name" value="ADH_Fe_CS"/>
</dbReference>
<proteinExistence type="inferred from homology"/>
<dbReference type="CDD" id="cd08187">
    <property type="entry name" value="BDH"/>
    <property type="match status" value="1"/>
</dbReference>
<dbReference type="InterPro" id="IPR056798">
    <property type="entry name" value="ADH_Fe_C"/>
</dbReference>
<dbReference type="GO" id="GO:1990362">
    <property type="term" value="F:butanol dehydrogenase (NAD+) activity"/>
    <property type="evidence" value="ECO:0007669"/>
    <property type="project" value="InterPro"/>
</dbReference>
<dbReference type="PROSITE" id="PS00060">
    <property type="entry name" value="ADH_IRON_2"/>
    <property type="match status" value="1"/>
</dbReference>
<dbReference type="Pfam" id="PF00465">
    <property type="entry name" value="Fe-ADH"/>
    <property type="match status" value="1"/>
</dbReference>
<accession>A0A0K1XE07</accession>
<evidence type="ECO:0000256" key="1">
    <source>
        <dbReference type="ARBA" id="ARBA00001962"/>
    </source>
</evidence>
<organism evidence="6 7">
    <name type="scientific">Thiopseudomonas alkaliphila</name>
    <dbReference type="NCBI Taxonomy" id="1697053"/>
    <lineage>
        <taxon>Bacteria</taxon>
        <taxon>Pseudomonadati</taxon>
        <taxon>Pseudomonadota</taxon>
        <taxon>Gammaproteobacteria</taxon>
        <taxon>Pseudomonadales</taxon>
        <taxon>Pseudomonadaceae</taxon>
        <taxon>Thiopseudomonas</taxon>
    </lineage>
</organism>
<dbReference type="SUPFAM" id="SSF56796">
    <property type="entry name" value="Dehydroquinate synthase-like"/>
    <property type="match status" value="1"/>
</dbReference>
<comment type="cofactor">
    <cofactor evidence="1">
        <name>Fe cation</name>
        <dbReference type="ChEBI" id="CHEBI:24875"/>
    </cofactor>
</comment>
<dbReference type="PROSITE" id="PS00913">
    <property type="entry name" value="ADH_IRON_1"/>
    <property type="match status" value="1"/>
</dbReference>
<dbReference type="AlphaFoldDB" id="A0A0K1XE07"/>
<comment type="similarity">
    <text evidence="2">Belongs to the iron-containing alcohol dehydrogenase family.</text>
</comment>
<keyword evidence="3" id="KW-0560">Oxidoreductase</keyword>
<dbReference type="FunFam" id="3.40.50.1970:FF:000003">
    <property type="entry name" value="Alcohol dehydrogenase, iron-containing"/>
    <property type="match status" value="1"/>
</dbReference>
<gene>
    <name evidence="6" type="ORF">AKN88_05375</name>
</gene>
<dbReference type="GO" id="GO:1990002">
    <property type="term" value="F:methylglyoxal reductase (NADPH) (acetol producing) activity"/>
    <property type="evidence" value="ECO:0007669"/>
    <property type="project" value="TreeGrafter"/>
</dbReference>
<sequence>MQSFNFYNPTHIVFGAGRVSELAHLVPTGAKVMVLYGGNSARQHGTLDEVEAALSQHELHLFGGIEPNPSYQTLMRAVAQVQQLQIDFLLAVGGGSVIDGTKFVAAAACFAGDNPWDILQQGGKNITQALPFASVLTLPATGSEMNRGGVITNLETKSKRSFSNNLLYPQFSILDPTKTYSLPDKQVANGVVDAFVHVMEQYLTYPTQAKVQDRFAEGLLQTLIEIGLPAIQQRENYELRANLMWTATLALNGLIGAGVPQDWSTHMIGHELTALYGLDHAQTLAIILPSMLEYRREQKQGKLLQYAERVWGITDGAPEQRISQAIANTRDFFESLGVATRLRDYGLDETAIEPVIEQLRQHGMLNLGEHRDLTPEDSQNVLRLSL</sequence>
<name>A0A0K1XE07_9GAMM</name>
<keyword evidence="7" id="KW-1185">Reference proteome</keyword>
<dbReference type="PANTHER" id="PTHR43633:SF1">
    <property type="entry name" value="ALCOHOL DEHYDROGENASE YQHD"/>
    <property type="match status" value="1"/>
</dbReference>
<evidence type="ECO:0000313" key="7">
    <source>
        <dbReference type="Proteomes" id="UP000063953"/>
    </source>
</evidence>
<dbReference type="GO" id="GO:0008106">
    <property type="term" value="F:alcohol dehydrogenase (NADP+) activity"/>
    <property type="evidence" value="ECO:0007669"/>
    <property type="project" value="TreeGrafter"/>
</dbReference>
<dbReference type="Gene3D" id="3.40.50.1970">
    <property type="match status" value="1"/>
</dbReference>
<dbReference type="GO" id="GO:0005829">
    <property type="term" value="C:cytosol"/>
    <property type="evidence" value="ECO:0007669"/>
    <property type="project" value="TreeGrafter"/>
</dbReference>
<evidence type="ECO:0000313" key="6">
    <source>
        <dbReference type="EMBL" id="AKX59423.1"/>
    </source>
</evidence>
<dbReference type="GO" id="GO:0046872">
    <property type="term" value="F:metal ion binding"/>
    <property type="evidence" value="ECO:0007669"/>
    <property type="project" value="InterPro"/>
</dbReference>
<evidence type="ECO:0000259" key="4">
    <source>
        <dbReference type="Pfam" id="PF00465"/>
    </source>
</evidence>
<feature type="domain" description="Alcohol dehydrogenase iron-type/glycerol dehydrogenase GldA" evidence="4">
    <location>
        <begin position="9"/>
        <end position="176"/>
    </location>
</feature>
<dbReference type="InterPro" id="IPR044731">
    <property type="entry name" value="BDH-like"/>
</dbReference>
<dbReference type="PANTHER" id="PTHR43633">
    <property type="entry name" value="ALCOHOL DEHYDROGENASE YQHD"/>
    <property type="match status" value="1"/>
</dbReference>
<evidence type="ECO:0000259" key="5">
    <source>
        <dbReference type="Pfam" id="PF25137"/>
    </source>
</evidence>
<feature type="domain" description="Fe-containing alcohol dehydrogenase-like C-terminal" evidence="5">
    <location>
        <begin position="188"/>
        <end position="382"/>
    </location>
</feature>
<reference evidence="6 7" key="1">
    <citation type="journal article" date="2015" name="Genome Announc.">
        <title>Genome Sequences of Oblitimonas alkaliphila gen. nov. sp. nov. (Proposed), a Novel Bacterium of the Pseudomonadaceae Family.</title>
        <authorList>
            <person name="Lauer A.C."/>
            <person name="Nicholson A.C."/>
            <person name="Humrighouse B.W."/>
            <person name="Emery B."/>
            <person name="Drobish A."/>
            <person name="Juieng P."/>
            <person name="Loparev V."/>
            <person name="McQuiston J.R."/>
        </authorList>
    </citation>
    <scope>NUCLEOTIDE SEQUENCE [LARGE SCALE GENOMIC DNA]</scope>
    <source>
        <strain evidence="6 7">E5571</strain>
    </source>
</reference>
<dbReference type="Proteomes" id="UP000063953">
    <property type="component" value="Chromosome"/>
</dbReference>